<dbReference type="AlphaFoldDB" id="A0AAW7XAF3"/>
<evidence type="ECO:0000313" key="2">
    <source>
        <dbReference type="Proteomes" id="UP001169760"/>
    </source>
</evidence>
<comment type="caution">
    <text evidence="1">The sequence shown here is derived from an EMBL/GenBank/DDBJ whole genome shotgun (WGS) entry which is preliminary data.</text>
</comment>
<dbReference type="RefSeq" id="WP_216065277.1">
    <property type="nucleotide sequence ID" value="NZ_JAHKPP010000040.1"/>
</dbReference>
<dbReference type="InterPro" id="IPR032871">
    <property type="entry name" value="AHH_dom_containing"/>
</dbReference>
<dbReference type="EMBL" id="JAUOPB010000011">
    <property type="protein sequence ID" value="MDO6423743.1"/>
    <property type="molecule type" value="Genomic_DNA"/>
</dbReference>
<protein>
    <submittedName>
        <fullName evidence="1">AHH domain-containing protein</fullName>
    </submittedName>
</protein>
<gene>
    <name evidence="1" type="ORF">Q4521_14770</name>
</gene>
<name>A0AAW7XAF3_9GAMM</name>
<organism evidence="1 2">
    <name type="scientific">Saccharophagus degradans</name>
    <dbReference type="NCBI Taxonomy" id="86304"/>
    <lineage>
        <taxon>Bacteria</taxon>
        <taxon>Pseudomonadati</taxon>
        <taxon>Pseudomonadota</taxon>
        <taxon>Gammaproteobacteria</taxon>
        <taxon>Cellvibrionales</taxon>
        <taxon>Cellvibrionaceae</taxon>
        <taxon>Saccharophagus</taxon>
    </lineage>
</organism>
<proteinExistence type="predicted"/>
<dbReference type="Proteomes" id="UP001169760">
    <property type="component" value="Unassembled WGS sequence"/>
</dbReference>
<dbReference type="Pfam" id="PF14412">
    <property type="entry name" value="AHH"/>
    <property type="match status" value="1"/>
</dbReference>
<evidence type="ECO:0000313" key="1">
    <source>
        <dbReference type="EMBL" id="MDO6423743.1"/>
    </source>
</evidence>
<reference evidence="1" key="1">
    <citation type="submission" date="2023-07" db="EMBL/GenBank/DDBJ databases">
        <title>Genome content predicts the carbon catabolic preferences of heterotrophic bacteria.</title>
        <authorList>
            <person name="Gralka M."/>
        </authorList>
    </citation>
    <scope>NUCLEOTIDE SEQUENCE</scope>
    <source>
        <strain evidence="1">I3M17_2</strain>
    </source>
</reference>
<accession>A0AAW7XAF3</accession>
<sequence>MYMEEQVSLFDKAVKELERRAEEFYSISSDYHKLPKDIQSQRKASLKRVREHLECQKVNVEIMASIQAKLDEYRAQGLDATIGERAEVELKQENLLNEKHHPTKVLARFMVAACKPRPSPNHSAHHIVPGKGKSRFAYLARVQIHINGVRINDPDNGVWLPSYKKHIPDWALPNSLSHLEYHTKIYEHKVWNRIRGHREKQLRFQLNILGKMLQENTLLPRSSR</sequence>